<feature type="chain" id="PRO_5012222438" evidence="1">
    <location>
        <begin position="22"/>
        <end position="186"/>
    </location>
</feature>
<proteinExistence type="predicted"/>
<dbReference type="PANTHER" id="PTHR33420">
    <property type="entry name" value="FIMBRIAL SUBUNIT ELFA-RELATED"/>
    <property type="match status" value="1"/>
</dbReference>
<name>A0A286BQB2_9GAMM</name>
<dbReference type="Proteomes" id="UP000219271">
    <property type="component" value="Unassembled WGS sequence"/>
</dbReference>
<dbReference type="AlphaFoldDB" id="A0A286BQB2"/>
<evidence type="ECO:0000259" key="2">
    <source>
        <dbReference type="Pfam" id="PF00419"/>
    </source>
</evidence>
<dbReference type="Gene3D" id="2.60.40.1090">
    <property type="entry name" value="Fimbrial-type adhesion domain"/>
    <property type="match status" value="1"/>
</dbReference>
<dbReference type="InterPro" id="IPR036937">
    <property type="entry name" value="Adhesion_dom_fimbrial_sf"/>
</dbReference>
<feature type="signal peptide" evidence="1">
    <location>
        <begin position="1"/>
        <end position="21"/>
    </location>
</feature>
<dbReference type="EMBL" id="OCMY01000001">
    <property type="protein sequence ID" value="SOD36330.1"/>
    <property type="molecule type" value="Genomic_DNA"/>
</dbReference>
<dbReference type="RefSeq" id="WP_097094638.1">
    <property type="nucleotide sequence ID" value="NZ_OCMY01000001.1"/>
</dbReference>
<sequence length="186" mass="19154">MRMLKTSVAILALIAAGNAAAVSSGKINFVGKVISSTCEIRPGDEDKTVTLPTVNASSLANDKDTAGTTNFTIGVVNCPAPATPVDPNDPTMVAVHFEAIGSSGFDAATGNLTNASVTDPATNVQIRLYNYGGNNSVIKLGETGNYFPIDNTTNSATTTYTAGYYATGTSTAGNVQAHVMYSLAYK</sequence>
<dbReference type="PANTHER" id="PTHR33420:SF10">
    <property type="entry name" value="FIMBRIAE MAJOR SUBUNIT"/>
    <property type="match status" value="1"/>
</dbReference>
<dbReference type="InterPro" id="IPR050263">
    <property type="entry name" value="Bact_Fimbrial_Adh_Pro"/>
</dbReference>
<keyword evidence="4" id="KW-1185">Reference proteome</keyword>
<dbReference type="InterPro" id="IPR008966">
    <property type="entry name" value="Adhesion_dom_sf"/>
</dbReference>
<gene>
    <name evidence="3" type="ORF">SAMN06273570_0734</name>
</gene>
<feature type="domain" description="Fimbrial-type adhesion" evidence="2">
    <location>
        <begin position="27"/>
        <end position="185"/>
    </location>
</feature>
<dbReference type="GO" id="GO:0043709">
    <property type="term" value="P:cell adhesion involved in single-species biofilm formation"/>
    <property type="evidence" value="ECO:0007669"/>
    <property type="project" value="TreeGrafter"/>
</dbReference>
<reference evidence="4" key="1">
    <citation type="submission" date="2017-09" db="EMBL/GenBank/DDBJ databases">
        <authorList>
            <person name="Varghese N."/>
            <person name="Submissions S."/>
        </authorList>
    </citation>
    <scope>NUCLEOTIDE SEQUENCE [LARGE SCALE GENOMIC DNA]</scope>
    <source>
        <strain evidence="4">JKS000234</strain>
    </source>
</reference>
<dbReference type="GO" id="GO:0009289">
    <property type="term" value="C:pilus"/>
    <property type="evidence" value="ECO:0007669"/>
    <property type="project" value="InterPro"/>
</dbReference>
<accession>A0A286BQB2</accession>
<dbReference type="Pfam" id="PF00419">
    <property type="entry name" value="Fimbrial"/>
    <property type="match status" value="1"/>
</dbReference>
<organism evidence="3 4">
    <name type="scientific">Candidatus Pantoea floridensis</name>
    <dbReference type="NCBI Taxonomy" id="1938870"/>
    <lineage>
        <taxon>Bacteria</taxon>
        <taxon>Pseudomonadati</taxon>
        <taxon>Pseudomonadota</taxon>
        <taxon>Gammaproteobacteria</taxon>
        <taxon>Enterobacterales</taxon>
        <taxon>Erwiniaceae</taxon>
        <taxon>Pantoea</taxon>
    </lineage>
</organism>
<evidence type="ECO:0000313" key="4">
    <source>
        <dbReference type="Proteomes" id="UP000219271"/>
    </source>
</evidence>
<dbReference type="SUPFAM" id="SSF49401">
    <property type="entry name" value="Bacterial adhesins"/>
    <property type="match status" value="1"/>
</dbReference>
<keyword evidence="1" id="KW-0732">Signal</keyword>
<dbReference type="InterPro" id="IPR000259">
    <property type="entry name" value="Adhesion_dom_fimbrial"/>
</dbReference>
<evidence type="ECO:0000256" key="1">
    <source>
        <dbReference type="SAM" id="SignalP"/>
    </source>
</evidence>
<dbReference type="OrthoDB" id="6522787at2"/>
<protein>
    <submittedName>
        <fullName evidence="3">Major type 1 subunit fimbrin (Pilin)</fullName>
    </submittedName>
</protein>
<evidence type="ECO:0000313" key="3">
    <source>
        <dbReference type="EMBL" id="SOD36330.1"/>
    </source>
</evidence>